<feature type="non-terminal residue" evidence="1">
    <location>
        <position position="75"/>
    </location>
</feature>
<protein>
    <submittedName>
        <fullName evidence="1">Uncharacterized protein</fullName>
    </submittedName>
</protein>
<gene>
    <name evidence="1" type="ORF">NTEN_LOCUS186</name>
</gene>
<organism evidence="1 2">
    <name type="scientific">Nesidiocoris tenuis</name>
    <dbReference type="NCBI Taxonomy" id="355587"/>
    <lineage>
        <taxon>Eukaryota</taxon>
        <taxon>Metazoa</taxon>
        <taxon>Ecdysozoa</taxon>
        <taxon>Arthropoda</taxon>
        <taxon>Hexapoda</taxon>
        <taxon>Insecta</taxon>
        <taxon>Pterygota</taxon>
        <taxon>Neoptera</taxon>
        <taxon>Paraneoptera</taxon>
        <taxon>Hemiptera</taxon>
        <taxon>Heteroptera</taxon>
        <taxon>Panheteroptera</taxon>
        <taxon>Cimicomorpha</taxon>
        <taxon>Miridae</taxon>
        <taxon>Dicyphina</taxon>
        <taxon>Nesidiocoris</taxon>
    </lineage>
</organism>
<keyword evidence="2" id="KW-1185">Reference proteome</keyword>
<proteinExistence type="predicted"/>
<accession>A0A6H5FUA9</accession>
<dbReference type="AlphaFoldDB" id="A0A6H5FUA9"/>
<reference evidence="1 2" key="1">
    <citation type="submission" date="2020-02" db="EMBL/GenBank/DDBJ databases">
        <authorList>
            <person name="Ferguson B K."/>
        </authorList>
    </citation>
    <scope>NUCLEOTIDE SEQUENCE [LARGE SCALE GENOMIC DNA]</scope>
</reference>
<dbReference type="EMBL" id="CADCXU010000243">
    <property type="protein sequence ID" value="CAA9993199.1"/>
    <property type="molecule type" value="Genomic_DNA"/>
</dbReference>
<sequence length="75" mass="8676">MLKVFCEKTPSTDNFPPTIATILKNYYPALRWERRASINFKGTGSIEVFHPPFSMSGRQSLAEEGMQHHRSHLRQ</sequence>
<dbReference type="Proteomes" id="UP000479000">
    <property type="component" value="Unassembled WGS sequence"/>
</dbReference>
<evidence type="ECO:0000313" key="1">
    <source>
        <dbReference type="EMBL" id="CAA9993199.1"/>
    </source>
</evidence>
<name>A0A6H5FUA9_9HEMI</name>
<evidence type="ECO:0000313" key="2">
    <source>
        <dbReference type="Proteomes" id="UP000479000"/>
    </source>
</evidence>